<gene>
    <name evidence="2" type="primary">OSJNBa0056A15.27</name>
</gene>
<dbReference type="AlphaFoldDB" id="Q8H828"/>
<feature type="compositionally biased region" description="Basic and acidic residues" evidence="1">
    <location>
        <begin position="104"/>
        <end position="123"/>
    </location>
</feature>
<proteinExistence type="predicted"/>
<evidence type="ECO:0000313" key="3">
    <source>
        <dbReference type="Proteomes" id="UP000000763"/>
    </source>
</evidence>
<reference evidence="3" key="2">
    <citation type="journal article" date="2008" name="Nucleic Acids Res.">
        <title>The rice annotation project database (RAP-DB): 2008 update.</title>
        <authorList>
            <consortium name="The rice annotation project (RAP)"/>
        </authorList>
    </citation>
    <scope>GENOME REANNOTATION</scope>
    <source>
        <strain evidence="3">cv. Nipponbare</strain>
    </source>
</reference>
<feature type="compositionally biased region" description="Gly residues" evidence="1">
    <location>
        <begin position="224"/>
        <end position="251"/>
    </location>
</feature>
<evidence type="ECO:0000313" key="2">
    <source>
        <dbReference type="EMBL" id="AAN16347.1"/>
    </source>
</evidence>
<accession>Q8H828</accession>
<feature type="compositionally biased region" description="Basic residues" evidence="1">
    <location>
        <begin position="280"/>
        <end position="289"/>
    </location>
</feature>
<evidence type="ECO:0000256" key="1">
    <source>
        <dbReference type="SAM" id="MobiDB-lite"/>
    </source>
</evidence>
<protein>
    <submittedName>
        <fullName evidence="2">Uncharacterized protein</fullName>
    </submittedName>
</protein>
<reference evidence="3" key="1">
    <citation type="journal article" date="2005" name="Nature">
        <title>The map-based sequence of the rice genome.</title>
        <authorList>
            <consortium name="International rice genome sequencing project (IRGSP)"/>
            <person name="Matsumoto T."/>
            <person name="Wu J."/>
            <person name="Kanamori H."/>
            <person name="Katayose Y."/>
            <person name="Fujisawa M."/>
            <person name="Namiki N."/>
            <person name="Mizuno H."/>
            <person name="Yamamoto K."/>
            <person name="Antonio B.A."/>
            <person name="Baba T."/>
            <person name="Sakata K."/>
            <person name="Nagamura Y."/>
            <person name="Aoki H."/>
            <person name="Arikawa K."/>
            <person name="Arita K."/>
            <person name="Bito T."/>
            <person name="Chiden Y."/>
            <person name="Fujitsuka N."/>
            <person name="Fukunaka R."/>
            <person name="Hamada M."/>
            <person name="Harada C."/>
            <person name="Hayashi A."/>
            <person name="Hijishita S."/>
            <person name="Honda M."/>
            <person name="Hosokawa S."/>
            <person name="Ichikawa Y."/>
            <person name="Idonuma A."/>
            <person name="Iijima M."/>
            <person name="Ikeda M."/>
            <person name="Ikeno M."/>
            <person name="Ito K."/>
            <person name="Ito S."/>
            <person name="Ito T."/>
            <person name="Ito Y."/>
            <person name="Ito Y."/>
            <person name="Iwabuchi A."/>
            <person name="Kamiya K."/>
            <person name="Karasawa W."/>
            <person name="Kurita K."/>
            <person name="Katagiri S."/>
            <person name="Kikuta A."/>
            <person name="Kobayashi H."/>
            <person name="Kobayashi N."/>
            <person name="Machita K."/>
            <person name="Maehara T."/>
            <person name="Masukawa M."/>
            <person name="Mizubayashi T."/>
            <person name="Mukai Y."/>
            <person name="Nagasaki H."/>
            <person name="Nagata Y."/>
            <person name="Naito S."/>
            <person name="Nakashima M."/>
            <person name="Nakama Y."/>
            <person name="Nakamichi Y."/>
            <person name="Nakamura M."/>
            <person name="Meguro A."/>
            <person name="Negishi M."/>
            <person name="Ohta I."/>
            <person name="Ohta T."/>
            <person name="Okamoto M."/>
            <person name="Ono N."/>
            <person name="Saji S."/>
            <person name="Sakaguchi M."/>
            <person name="Sakai K."/>
            <person name="Shibata M."/>
            <person name="Shimokawa T."/>
            <person name="Song J."/>
            <person name="Takazaki Y."/>
            <person name="Terasawa K."/>
            <person name="Tsugane M."/>
            <person name="Tsuji K."/>
            <person name="Ueda S."/>
            <person name="Waki K."/>
            <person name="Yamagata H."/>
            <person name="Yamamoto M."/>
            <person name="Yamamoto S."/>
            <person name="Yamane H."/>
            <person name="Yoshiki S."/>
            <person name="Yoshihara R."/>
            <person name="Yukawa K."/>
            <person name="Zhong H."/>
            <person name="Yano M."/>
            <person name="Yuan Q."/>
            <person name="Ouyang S."/>
            <person name="Liu J."/>
            <person name="Jones K.M."/>
            <person name="Gansberger K."/>
            <person name="Moffat K."/>
            <person name="Hill J."/>
            <person name="Bera J."/>
            <person name="Fadrosh D."/>
            <person name="Jin S."/>
            <person name="Johri S."/>
            <person name="Kim M."/>
            <person name="Overton L."/>
            <person name="Reardon M."/>
            <person name="Tsitrin T."/>
            <person name="Vuong H."/>
            <person name="Weaver B."/>
            <person name="Ciecko A."/>
            <person name="Tallon L."/>
            <person name="Jackson J."/>
            <person name="Pai G."/>
            <person name="Aken S.V."/>
            <person name="Utterback T."/>
            <person name="Reidmuller S."/>
            <person name="Feldblyum T."/>
            <person name="Hsiao J."/>
            <person name="Zismann V."/>
            <person name="Iobst S."/>
            <person name="de Vazeille A.R."/>
            <person name="Buell C.R."/>
            <person name="Ying K."/>
            <person name="Li Y."/>
            <person name="Lu T."/>
            <person name="Huang Y."/>
            <person name="Zhao Q."/>
            <person name="Feng Q."/>
            <person name="Zhang L."/>
            <person name="Zhu J."/>
            <person name="Weng Q."/>
            <person name="Mu J."/>
            <person name="Lu Y."/>
            <person name="Fan D."/>
            <person name="Liu Y."/>
            <person name="Guan J."/>
            <person name="Zhang Y."/>
            <person name="Yu S."/>
            <person name="Liu X."/>
            <person name="Zhang Y."/>
            <person name="Hong G."/>
            <person name="Han B."/>
            <person name="Choisne N."/>
            <person name="Demange N."/>
            <person name="Orjeda G."/>
            <person name="Samain S."/>
            <person name="Cattolico L."/>
            <person name="Pelletier E."/>
            <person name="Couloux A."/>
            <person name="Segurens B."/>
            <person name="Wincker P."/>
            <person name="D'Hont A."/>
            <person name="Scarpelli C."/>
            <person name="Weissenbach J."/>
            <person name="Salanoubat M."/>
            <person name="Quetier F."/>
            <person name="Yu Y."/>
            <person name="Kim H.R."/>
            <person name="Rambo T."/>
            <person name="Currie J."/>
            <person name="Collura K."/>
            <person name="Luo M."/>
            <person name="Yang T."/>
            <person name="Ammiraju J.S.S."/>
            <person name="Engler F."/>
            <person name="Soderlund C."/>
            <person name="Wing R.A."/>
            <person name="Palmer L.E."/>
            <person name="de la Bastide M."/>
            <person name="Spiegel L."/>
            <person name="Nascimento L."/>
            <person name="Zutavern T."/>
            <person name="O'Shaughnessy A."/>
            <person name="Dike S."/>
            <person name="Dedhia N."/>
            <person name="Preston R."/>
            <person name="Balija V."/>
            <person name="McCombie W.R."/>
            <person name="Chow T."/>
            <person name="Chen H."/>
            <person name="Chung M."/>
            <person name="Chen C."/>
            <person name="Shaw J."/>
            <person name="Wu H."/>
            <person name="Hsiao K."/>
            <person name="Chao Y."/>
            <person name="Chu M."/>
            <person name="Cheng C."/>
            <person name="Hour A."/>
            <person name="Lee P."/>
            <person name="Lin S."/>
            <person name="Lin Y."/>
            <person name="Liou J."/>
            <person name="Liu S."/>
            <person name="Hsing Y."/>
            <person name="Raghuvanshi S."/>
            <person name="Mohanty A."/>
            <person name="Bharti A.K."/>
            <person name="Gaur A."/>
            <person name="Gupta V."/>
            <person name="Kumar D."/>
            <person name="Ravi V."/>
            <person name="Vij S."/>
            <person name="Kapur A."/>
            <person name="Khurana P."/>
            <person name="Khurana P."/>
            <person name="Khurana J.P."/>
            <person name="Tyagi A.K."/>
            <person name="Gaikwad K."/>
            <person name="Singh A."/>
            <person name="Dalal V."/>
            <person name="Srivastava S."/>
            <person name="Dixit A."/>
            <person name="Pal A.K."/>
            <person name="Ghazi I.A."/>
            <person name="Yadav M."/>
            <person name="Pandit A."/>
            <person name="Bhargava A."/>
            <person name="Sureshbabu K."/>
            <person name="Batra K."/>
            <person name="Sharma T.R."/>
            <person name="Mohapatra T."/>
            <person name="Singh N.K."/>
            <person name="Messing J."/>
            <person name="Nelson A.B."/>
            <person name="Fuks G."/>
            <person name="Kavchok S."/>
            <person name="Keizer G."/>
            <person name="Linton E."/>
            <person name="Llaca V."/>
            <person name="Song R."/>
            <person name="Tanyolac B."/>
            <person name="Young S."/>
            <person name="Ho-Il K."/>
            <person name="Hahn J.H."/>
            <person name="Sangsakoo G."/>
            <person name="Vanavichit A."/>
            <person name="de Mattos Luiz.A.T."/>
            <person name="Zimmer P.D."/>
            <person name="Malone G."/>
            <person name="Dellagostin O."/>
            <person name="de Oliveira A.C."/>
            <person name="Bevan M."/>
            <person name="Bancroft I."/>
            <person name="Minx P."/>
            <person name="Cordum H."/>
            <person name="Wilson R."/>
            <person name="Cheng Z."/>
            <person name="Jin W."/>
            <person name="Jiang J."/>
            <person name="Leong S.A."/>
            <person name="Iwama H."/>
            <person name="Gojobori T."/>
            <person name="Itoh T."/>
            <person name="Niimura Y."/>
            <person name="Fujii Y."/>
            <person name="Habara T."/>
            <person name="Sakai H."/>
            <person name="Sato Y."/>
            <person name="Wilson G."/>
            <person name="Kumar K."/>
            <person name="McCouch S."/>
            <person name="Juretic N."/>
            <person name="Hoen D."/>
            <person name="Wright S."/>
            <person name="Bruskiewich R."/>
            <person name="Bureau T."/>
            <person name="Miyao A."/>
            <person name="Hirochika H."/>
            <person name="Nishikawa T."/>
            <person name="Kadowaki K."/>
            <person name="Sugiura M."/>
            <person name="Burr B."/>
            <person name="Sasaki T."/>
        </authorList>
    </citation>
    <scope>NUCLEOTIDE SEQUENCE [LARGE SCALE GENOMIC DNA]</scope>
    <source>
        <strain evidence="3">cv. Nipponbare</strain>
    </source>
</reference>
<feature type="region of interest" description="Disordered" evidence="1">
    <location>
        <begin position="1"/>
        <end position="289"/>
    </location>
</feature>
<feature type="compositionally biased region" description="Basic residues" evidence="1">
    <location>
        <begin position="213"/>
        <end position="223"/>
    </location>
</feature>
<dbReference type="Proteomes" id="UP000000763">
    <property type="component" value="Chromosome 10"/>
</dbReference>
<sequence>MQAPHVSGCGRWSMVDRVHGPGKDGAPRGADVAPTRRPRGSHVGGRTGGPDLPKGRSDGGGGSRPARAGTAQAGPATMAHGGATRMRRWCGTATGGDRPAAESGIERKGLEGERQNGEGEDAGRRRRPWRCSPAHGAEWRPTANFGGEGVDGTARTTVNTTVSTAWLGTAASGDDRGREEGDGARALEGTRELGEMGKKREGVAARAGERGKWVRGARARGRRGPGGAGEGRGGGCGRGGAGARKGTGPTGGPHLSTTPGERRRVAGSARMGLGLFGGKRERKKKEKGK</sequence>
<feature type="compositionally biased region" description="Basic and acidic residues" evidence="1">
    <location>
        <begin position="14"/>
        <end position="26"/>
    </location>
</feature>
<dbReference type="EMBL" id="AC104615">
    <property type="protein sequence ID" value="AAN16347.1"/>
    <property type="molecule type" value="Genomic_DNA"/>
</dbReference>
<name>Q8H828_ORYSJ</name>
<organism evidence="2 3">
    <name type="scientific">Oryza sativa subsp. japonica</name>
    <name type="common">Rice</name>
    <dbReference type="NCBI Taxonomy" id="39947"/>
    <lineage>
        <taxon>Eukaryota</taxon>
        <taxon>Viridiplantae</taxon>
        <taxon>Streptophyta</taxon>
        <taxon>Embryophyta</taxon>
        <taxon>Tracheophyta</taxon>
        <taxon>Spermatophyta</taxon>
        <taxon>Magnoliopsida</taxon>
        <taxon>Liliopsida</taxon>
        <taxon>Poales</taxon>
        <taxon>Poaceae</taxon>
        <taxon>BOP clade</taxon>
        <taxon>Oryzoideae</taxon>
        <taxon>Oryzeae</taxon>
        <taxon>Oryzinae</taxon>
        <taxon>Oryza</taxon>
        <taxon>Oryza sativa</taxon>
    </lineage>
</organism>
<feature type="compositionally biased region" description="Basic and acidic residues" evidence="1">
    <location>
        <begin position="173"/>
        <end position="212"/>
    </location>
</feature>
<feature type="compositionally biased region" description="Low complexity" evidence="1">
    <location>
        <begin position="153"/>
        <end position="165"/>
    </location>
</feature>